<dbReference type="InterPro" id="IPR000014">
    <property type="entry name" value="PAS"/>
</dbReference>
<dbReference type="InterPro" id="IPR013656">
    <property type="entry name" value="PAS_4"/>
</dbReference>
<evidence type="ECO:0000259" key="1">
    <source>
        <dbReference type="PROSITE" id="PS50112"/>
    </source>
</evidence>
<dbReference type="SMART" id="SM00091">
    <property type="entry name" value="PAS"/>
    <property type="match status" value="1"/>
</dbReference>
<reference evidence="4" key="1">
    <citation type="submission" date="2021-03" db="EMBL/GenBank/DDBJ databases">
        <title>Bacillus suaedae sp. nov., isolated from Suaeda aralocaspica.</title>
        <authorList>
            <person name="Lei R.F.R."/>
        </authorList>
    </citation>
    <scope>NUCLEOTIDE SEQUENCE</scope>
    <source>
        <strain evidence="4">YZJH907-2</strain>
    </source>
</reference>
<accession>A0A940WRZ5</accession>
<dbReference type="SUPFAM" id="SSF141868">
    <property type="entry name" value="EAL domain-like"/>
    <property type="match status" value="1"/>
</dbReference>
<dbReference type="SMART" id="SM00267">
    <property type="entry name" value="GGDEF"/>
    <property type="match status" value="1"/>
</dbReference>
<dbReference type="Gene3D" id="3.20.20.450">
    <property type="entry name" value="EAL domain"/>
    <property type="match status" value="1"/>
</dbReference>
<gene>
    <name evidence="4" type="ORF">J7W16_00580</name>
</gene>
<keyword evidence="5" id="KW-1185">Reference proteome</keyword>
<dbReference type="Proteomes" id="UP000678228">
    <property type="component" value="Unassembled WGS sequence"/>
</dbReference>
<feature type="domain" description="GGDEF" evidence="3">
    <location>
        <begin position="168"/>
        <end position="301"/>
    </location>
</feature>
<evidence type="ECO:0000259" key="3">
    <source>
        <dbReference type="PROSITE" id="PS50887"/>
    </source>
</evidence>
<feature type="domain" description="EAL" evidence="2">
    <location>
        <begin position="310"/>
        <end position="563"/>
    </location>
</feature>
<dbReference type="InterPro" id="IPR043128">
    <property type="entry name" value="Rev_trsase/Diguanyl_cyclase"/>
</dbReference>
<comment type="caution">
    <text evidence="4">The sequence shown here is derived from an EMBL/GenBank/DDBJ whole genome shotgun (WGS) entry which is preliminary data.</text>
</comment>
<dbReference type="NCBIfam" id="TIGR00229">
    <property type="entry name" value="sensory_box"/>
    <property type="match status" value="1"/>
</dbReference>
<dbReference type="Pfam" id="PF00563">
    <property type="entry name" value="EAL"/>
    <property type="match status" value="1"/>
</dbReference>
<dbReference type="EMBL" id="JAGKSQ010000001">
    <property type="protein sequence ID" value="MBP3949607.1"/>
    <property type="molecule type" value="Genomic_DNA"/>
</dbReference>
<dbReference type="PANTHER" id="PTHR44757">
    <property type="entry name" value="DIGUANYLATE CYCLASE DGCP"/>
    <property type="match status" value="1"/>
</dbReference>
<dbReference type="SUPFAM" id="SSF55073">
    <property type="entry name" value="Nucleotide cyclase"/>
    <property type="match status" value="1"/>
</dbReference>
<dbReference type="InterPro" id="IPR052155">
    <property type="entry name" value="Biofilm_reg_signaling"/>
</dbReference>
<dbReference type="Pfam" id="PF08448">
    <property type="entry name" value="PAS_4"/>
    <property type="match status" value="1"/>
</dbReference>
<evidence type="ECO:0000313" key="5">
    <source>
        <dbReference type="Proteomes" id="UP000678228"/>
    </source>
</evidence>
<dbReference type="SUPFAM" id="SSF55785">
    <property type="entry name" value="PYP-like sensor domain (PAS domain)"/>
    <property type="match status" value="1"/>
</dbReference>
<evidence type="ECO:0000313" key="4">
    <source>
        <dbReference type="EMBL" id="MBP3949607.1"/>
    </source>
</evidence>
<dbReference type="InterPro" id="IPR001633">
    <property type="entry name" value="EAL_dom"/>
</dbReference>
<evidence type="ECO:0000259" key="2">
    <source>
        <dbReference type="PROSITE" id="PS50883"/>
    </source>
</evidence>
<dbReference type="PROSITE" id="PS50112">
    <property type="entry name" value="PAS"/>
    <property type="match status" value="1"/>
</dbReference>
<dbReference type="InterPro" id="IPR000160">
    <property type="entry name" value="GGDEF_dom"/>
</dbReference>
<dbReference type="SMART" id="SM00052">
    <property type="entry name" value="EAL"/>
    <property type="match status" value="1"/>
</dbReference>
<proteinExistence type="predicted"/>
<dbReference type="InterPro" id="IPR029787">
    <property type="entry name" value="Nucleotide_cyclase"/>
</dbReference>
<dbReference type="RefSeq" id="WP_210594990.1">
    <property type="nucleotide sequence ID" value="NZ_JAGKSQ010000001.1"/>
</dbReference>
<dbReference type="Pfam" id="PF00990">
    <property type="entry name" value="GGDEF"/>
    <property type="match status" value="1"/>
</dbReference>
<dbReference type="AlphaFoldDB" id="A0A940WRZ5"/>
<dbReference type="PROSITE" id="PS50887">
    <property type="entry name" value="GGDEF"/>
    <property type="match status" value="1"/>
</dbReference>
<name>A0A940WRZ5_9BACI</name>
<dbReference type="PROSITE" id="PS50883">
    <property type="entry name" value="EAL"/>
    <property type="match status" value="1"/>
</dbReference>
<dbReference type="PANTHER" id="PTHR44757:SF2">
    <property type="entry name" value="BIOFILM ARCHITECTURE MAINTENANCE PROTEIN MBAA"/>
    <property type="match status" value="1"/>
</dbReference>
<dbReference type="InterPro" id="IPR035965">
    <property type="entry name" value="PAS-like_dom_sf"/>
</dbReference>
<organism evidence="4 5">
    <name type="scientific">Halalkalibacter suaedae</name>
    <dbReference type="NCBI Taxonomy" id="2822140"/>
    <lineage>
        <taxon>Bacteria</taxon>
        <taxon>Bacillati</taxon>
        <taxon>Bacillota</taxon>
        <taxon>Bacilli</taxon>
        <taxon>Bacillales</taxon>
        <taxon>Bacillaceae</taxon>
        <taxon>Halalkalibacter</taxon>
    </lineage>
</organism>
<feature type="domain" description="PAS" evidence="1">
    <location>
        <begin position="14"/>
        <end position="84"/>
    </location>
</feature>
<dbReference type="CDD" id="cd00130">
    <property type="entry name" value="PAS"/>
    <property type="match status" value="1"/>
</dbReference>
<dbReference type="InterPro" id="IPR035919">
    <property type="entry name" value="EAL_sf"/>
</dbReference>
<dbReference type="Gene3D" id="3.30.450.20">
    <property type="entry name" value="PAS domain"/>
    <property type="match status" value="1"/>
</dbReference>
<dbReference type="CDD" id="cd01949">
    <property type="entry name" value="GGDEF"/>
    <property type="match status" value="1"/>
</dbReference>
<dbReference type="CDD" id="cd01948">
    <property type="entry name" value="EAL"/>
    <property type="match status" value="1"/>
</dbReference>
<sequence length="565" mass="64305">MDQSEIEKNKLRKSEQEYRSLFRYHSDAIFVFEGSGQCLRVNPSAVKITGYSEEQLREMELLELFYPKDHDRVKWYMAEALKGHSLTFEVEIKSQLQHSKLIVQFTLAPIEVDQKANGVMGIVRELAANSQTNLINMSDIDELTGLPNRRFFMRWLERMILLSKENDERGAILFIDLDRFKQANDSLGRTVGDQTLKEISRRLVSLINGHDLVARVGGNEFIVGMTNVSSDSQVSSMAEKCLSKIKSPFLIDGYEFMITGCIGISLFPSHANNAETLVKTANLALDRAKGRGSNAVEYYKSNMIHYFHEHFQVENDLRRAIKNGEFSLAFQPQLSLITNQICGEEVLVRWHHPDNGTIPPDKFIMIAEETGLIVDIGEWVLREACIQKKQWIEKGLPTTPISVNLSLRQFLQHNIVEVISSILEETQLHPSLLKIEVTESVSINVTRTLEVLKQLISIGVKISLDDFGTGYSSLQYISQFPVHELKIDQSFVKNIGNRQNSEGIISLIIRLAHVMDLTVIAEGVETDEQRTYLENQGCDKVQGFLYSKPLISTEYEQFLKQINIQ</sequence>
<dbReference type="NCBIfam" id="TIGR00254">
    <property type="entry name" value="GGDEF"/>
    <property type="match status" value="1"/>
</dbReference>
<protein>
    <submittedName>
        <fullName evidence="4">EAL domain-containing protein</fullName>
    </submittedName>
</protein>
<dbReference type="Gene3D" id="3.30.70.270">
    <property type="match status" value="1"/>
</dbReference>